<dbReference type="InterPro" id="IPR050343">
    <property type="entry name" value="RsuA_PseudoU_synthase"/>
</dbReference>
<dbReference type="SMART" id="SM00363">
    <property type="entry name" value="S4"/>
    <property type="match status" value="1"/>
</dbReference>
<dbReference type="Gene3D" id="3.10.290.10">
    <property type="entry name" value="RNA-binding S4 domain"/>
    <property type="match status" value="1"/>
</dbReference>
<evidence type="ECO:0000259" key="8">
    <source>
        <dbReference type="SMART" id="SM00363"/>
    </source>
</evidence>
<dbReference type="PROSITE" id="PS50889">
    <property type="entry name" value="S4"/>
    <property type="match status" value="1"/>
</dbReference>
<evidence type="ECO:0000256" key="6">
    <source>
        <dbReference type="PROSITE-ProRule" id="PRU00182"/>
    </source>
</evidence>
<dbReference type="PANTHER" id="PTHR47683:SF4">
    <property type="entry name" value="PSEUDOURIDINE SYNTHASE"/>
    <property type="match status" value="1"/>
</dbReference>
<dbReference type="Proteomes" id="UP000004931">
    <property type="component" value="Unassembled WGS sequence"/>
</dbReference>
<dbReference type="InterPro" id="IPR000748">
    <property type="entry name" value="PsdUridine_synth_RsuA/RluB/E/F"/>
</dbReference>
<dbReference type="InterPro" id="IPR020103">
    <property type="entry name" value="PsdUridine_synth_cat_dom_sf"/>
</dbReference>
<comment type="catalytic activity">
    <reaction evidence="4">
        <text>uridine(516) in 16S rRNA = pseudouridine(516) in 16S rRNA</text>
        <dbReference type="Rhea" id="RHEA:38867"/>
        <dbReference type="Rhea" id="RHEA-COMP:10089"/>
        <dbReference type="Rhea" id="RHEA-COMP:10090"/>
        <dbReference type="ChEBI" id="CHEBI:65314"/>
        <dbReference type="ChEBI" id="CHEBI:65315"/>
        <dbReference type="EC" id="5.4.99.19"/>
    </reaction>
</comment>
<evidence type="ECO:0000256" key="2">
    <source>
        <dbReference type="ARBA" id="ARBA00022884"/>
    </source>
</evidence>
<dbReference type="EMBL" id="AAVT01000007">
    <property type="protein sequence ID" value="EAW30669.1"/>
    <property type="molecule type" value="Genomic_DNA"/>
</dbReference>
<dbReference type="InterPro" id="IPR018496">
    <property type="entry name" value="PsdUridine_synth_RsuA/RluB_CS"/>
</dbReference>
<dbReference type="Gene3D" id="3.30.70.1560">
    <property type="entry name" value="Alpha-L RNA-binding motif"/>
    <property type="match status" value="1"/>
</dbReference>
<dbReference type="AlphaFoldDB" id="A0YF74"/>
<dbReference type="InterPro" id="IPR006145">
    <property type="entry name" value="PsdUridine_synth_RsuA/RluA"/>
</dbReference>
<gene>
    <name evidence="9" type="ORF">GP2143_00982</name>
</gene>
<evidence type="ECO:0000313" key="10">
    <source>
        <dbReference type="Proteomes" id="UP000004931"/>
    </source>
</evidence>
<evidence type="ECO:0000313" key="9">
    <source>
        <dbReference type="EMBL" id="EAW30669.1"/>
    </source>
</evidence>
<dbReference type="NCBIfam" id="TIGR00093">
    <property type="entry name" value="pseudouridine synthase"/>
    <property type="match status" value="1"/>
</dbReference>
<dbReference type="PROSITE" id="PS01149">
    <property type="entry name" value="PSI_RSU"/>
    <property type="match status" value="1"/>
</dbReference>
<evidence type="ECO:0000256" key="3">
    <source>
        <dbReference type="ARBA" id="ARBA00023235"/>
    </source>
</evidence>
<dbReference type="GO" id="GO:0003723">
    <property type="term" value="F:RNA binding"/>
    <property type="evidence" value="ECO:0007669"/>
    <property type="project" value="UniProtKB-KW"/>
</dbReference>
<dbReference type="eggNOG" id="COG1187">
    <property type="taxonomic scope" value="Bacteria"/>
</dbReference>
<dbReference type="InterPro" id="IPR002942">
    <property type="entry name" value="S4_RNA-bd"/>
</dbReference>
<dbReference type="SUPFAM" id="SSF55120">
    <property type="entry name" value="Pseudouridine synthase"/>
    <property type="match status" value="1"/>
</dbReference>
<dbReference type="NCBIfam" id="NF008097">
    <property type="entry name" value="PRK10839.1"/>
    <property type="match status" value="1"/>
</dbReference>
<reference evidence="9 10" key="1">
    <citation type="journal article" date="2010" name="J. Bacteriol.">
        <title>Genome sequence of the oligotrophic marine Gammaproteobacterium HTCC2143, isolated from the Oregon Coast.</title>
        <authorList>
            <person name="Oh H.M."/>
            <person name="Kang I."/>
            <person name="Ferriera S."/>
            <person name="Giovannoni S.J."/>
            <person name="Cho J.C."/>
        </authorList>
    </citation>
    <scope>NUCLEOTIDE SEQUENCE [LARGE SCALE GENOMIC DNA]</scope>
    <source>
        <strain evidence="9 10">HTCC2143</strain>
    </source>
</reference>
<dbReference type="STRING" id="247633.GP2143_00982"/>
<comment type="caution">
    <text evidence="9">The sequence shown here is derived from an EMBL/GenBank/DDBJ whole genome shotgun (WGS) entry which is preliminary data.</text>
</comment>
<dbReference type="GO" id="GO:0005829">
    <property type="term" value="C:cytosol"/>
    <property type="evidence" value="ECO:0007669"/>
    <property type="project" value="UniProtKB-ARBA"/>
</dbReference>
<proteinExistence type="inferred from homology"/>
<keyword evidence="3 7" id="KW-0413">Isomerase</keyword>
<evidence type="ECO:0000256" key="5">
    <source>
        <dbReference type="ARBA" id="ARBA00037590"/>
    </source>
</evidence>
<dbReference type="InterPro" id="IPR042092">
    <property type="entry name" value="PsdUridine_s_RsuA/RluB/E/F_cat"/>
</dbReference>
<dbReference type="EC" id="5.4.99.-" evidence="7"/>
<dbReference type="Pfam" id="PF00849">
    <property type="entry name" value="PseudoU_synth_2"/>
    <property type="match status" value="1"/>
</dbReference>
<protein>
    <recommendedName>
        <fullName evidence="7">Pseudouridine synthase</fullName>
        <ecNumber evidence="7">5.4.99.-</ecNumber>
    </recommendedName>
</protein>
<dbReference type="Pfam" id="PF01479">
    <property type="entry name" value="S4"/>
    <property type="match status" value="1"/>
</dbReference>
<dbReference type="PANTHER" id="PTHR47683">
    <property type="entry name" value="PSEUDOURIDINE SYNTHASE FAMILY PROTEIN-RELATED"/>
    <property type="match status" value="1"/>
</dbReference>
<dbReference type="FunFam" id="3.30.70.1560:FF:000001">
    <property type="entry name" value="Pseudouridine synthase"/>
    <property type="match status" value="1"/>
</dbReference>
<comment type="function">
    <text evidence="5">Responsible for synthesis of pseudouridine from uracil-516 in 16S ribosomal RNA.</text>
</comment>
<dbReference type="InterPro" id="IPR020094">
    <property type="entry name" value="TruA/RsuA/RluB/E/F_N"/>
</dbReference>
<evidence type="ECO:0000256" key="4">
    <source>
        <dbReference type="ARBA" id="ARBA00036749"/>
    </source>
</evidence>
<dbReference type="OrthoDB" id="9807213at2"/>
<dbReference type="CDD" id="cd02553">
    <property type="entry name" value="PseudoU_synth_RsuA"/>
    <property type="match status" value="1"/>
</dbReference>
<dbReference type="Gene3D" id="3.30.70.580">
    <property type="entry name" value="Pseudouridine synthase I, catalytic domain, N-terminal subdomain"/>
    <property type="match status" value="1"/>
</dbReference>
<dbReference type="InterPro" id="IPR036986">
    <property type="entry name" value="S4_RNA-bd_sf"/>
</dbReference>
<keyword evidence="10" id="KW-1185">Reference proteome</keyword>
<name>A0YF74_9GAMM</name>
<feature type="domain" description="RNA-binding S4" evidence="8">
    <location>
        <begin position="1"/>
        <end position="62"/>
    </location>
</feature>
<keyword evidence="2 6" id="KW-0694">RNA-binding</keyword>
<organism evidence="9 10">
    <name type="scientific">marine gamma proteobacterium HTCC2143</name>
    <dbReference type="NCBI Taxonomy" id="247633"/>
    <lineage>
        <taxon>Bacteria</taxon>
        <taxon>Pseudomonadati</taxon>
        <taxon>Pseudomonadota</taxon>
        <taxon>Gammaproteobacteria</taxon>
        <taxon>Cellvibrionales</taxon>
        <taxon>Spongiibacteraceae</taxon>
        <taxon>BD1-7 clade</taxon>
    </lineage>
</organism>
<comment type="similarity">
    <text evidence="1 7">Belongs to the pseudouridine synthase RsuA family.</text>
</comment>
<sequence>MRLDKYLSQVTDYSRSEGKRLIRSGRVRVAGHVVIDPRENVDNNAVIVVNGQQLRSASPRYFMLHKPDGYISATKDRQHLTALELFDEDNVDQLHIAGRLDIDTTGLLLVSDDGQWCHRVTSPKSDCKKTYRVEAVDPITPEAIKNIEQGIHLSQEKKPTLPADLDLLDEHTARLTITEGKYHQVKRMFAAVGNKVECLHRERIGNIVLDDDLAPGEYRSLTAAEIASI</sequence>
<accession>A0YF74</accession>
<dbReference type="CDD" id="cd00165">
    <property type="entry name" value="S4"/>
    <property type="match status" value="1"/>
</dbReference>
<dbReference type="GO" id="GO:0000455">
    <property type="term" value="P:enzyme-directed rRNA pseudouridine synthesis"/>
    <property type="evidence" value="ECO:0007669"/>
    <property type="project" value="UniProtKB-ARBA"/>
</dbReference>
<evidence type="ECO:0000256" key="7">
    <source>
        <dbReference type="RuleBase" id="RU003887"/>
    </source>
</evidence>
<dbReference type="GO" id="GO:0160136">
    <property type="term" value="F:16S rRNA pseudouridine(516) synthase activity"/>
    <property type="evidence" value="ECO:0007669"/>
    <property type="project" value="UniProtKB-EC"/>
</dbReference>
<evidence type="ECO:0000256" key="1">
    <source>
        <dbReference type="ARBA" id="ARBA00008348"/>
    </source>
</evidence>
<dbReference type="SUPFAM" id="SSF55174">
    <property type="entry name" value="Alpha-L RNA-binding motif"/>
    <property type="match status" value="1"/>
</dbReference>